<dbReference type="InterPro" id="IPR010982">
    <property type="entry name" value="Lambda_DNA-bd_dom_sf"/>
</dbReference>
<dbReference type="RefSeq" id="WP_090959739.1">
    <property type="nucleotide sequence ID" value="NZ_FOVG01000001.1"/>
</dbReference>
<organism evidence="1 2">
    <name type="scientific">Candidatus Pantoea varia</name>
    <dbReference type="NCBI Taxonomy" id="1881036"/>
    <lineage>
        <taxon>Bacteria</taxon>
        <taxon>Pseudomonadati</taxon>
        <taxon>Pseudomonadota</taxon>
        <taxon>Gammaproteobacteria</taxon>
        <taxon>Enterobacterales</taxon>
        <taxon>Erwiniaceae</taxon>
        <taxon>Pantoea</taxon>
    </lineage>
</organism>
<dbReference type="Proteomes" id="UP000198968">
    <property type="component" value="Unassembled WGS sequence"/>
</dbReference>
<proteinExistence type="predicted"/>
<dbReference type="SUPFAM" id="SSF47413">
    <property type="entry name" value="lambda repressor-like DNA-binding domains"/>
    <property type="match status" value="1"/>
</dbReference>
<dbReference type="EMBL" id="FOVG01000001">
    <property type="protein sequence ID" value="SFN21480.1"/>
    <property type="molecule type" value="Genomic_DNA"/>
</dbReference>
<dbReference type="OrthoDB" id="6548812at2"/>
<accession>A0A1I4X7Y7</accession>
<sequence>MNLNEIKYSLISLSESERREVLAELTLSAEATKGALKADEPDTRSALNALTFQTLPQLLVSELKRQNITYEEMAIQIGVSLSTFKRLIGRPSSAKAINLYTLLKELGIKVWLEK</sequence>
<gene>
    <name evidence="1" type="ORF">SAMN05428971_0549</name>
</gene>
<keyword evidence="2" id="KW-1185">Reference proteome</keyword>
<protein>
    <recommendedName>
        <fullName evidence="3">Helix-turn-helix</fullName>
    </recommendedName>
</protein>
<name>A0A1I4X7Y7_9GAMM</name>
<evidence type="ECO:0008006" key="3">
    <source>
        <dbReference type="Google" id="ProtNLM"/>
    </source>
</evidence>
<evidence type="ECO:0000313" key="2">
    <source>
        <dbReference type="Proteomes" id="UP000198968"/>
    </source>
</evidence>
<dbReference type="AlphaFoldDB" id="A0A1I4X7Y7"/>
<dbReference type="GO" id="GO:0003677">
    <property type="term" value="F:DNA binding"/>
    <property type="evidence" value="ECO:0007669"/>
    <property type="project" value="InterPro"/>
</dbReference>
<reference evidence="2" key="1">
    <citation type="submission" date="2016-10" db="EMBL/GenBank/DDBJ databases">
        <authorList>
            <person name="Varghese N."/>
            <person name="Submissions S."/>
        </authorList>
    </citation>
    <scope>NUCLEOTIDE SEQUENCE [LARGE SCALE GENOMIC DNA]</scope>
    <source>
        <strain evidence="2">OV426</strain>
    </source>
</reference>
<evidence type="ECO:0000313" key="1">
    <source>
        <dbReference type="EMBL" id="SFN21480.1"/>
    </source>
</evidence>